<evidence type="ECO:0000313" key="4">
    <source>
        <dbReference type="Proteomes" id="UP000524321"/>
    </source>
</evidence>
<evidence type="ECO:0000313" key="2">
    <source>
        <dbReference type="EMBL" id="MDB0853340.1"/>
    </source>
</evidence>
<protein>
    <submittedName>
        <fullName evidence="3">Uncharacterized protein</fullName>
    </submittedName>
</protein>
<proteinExistence type="predicted"/>
<dbReference type="EMBL" id="JAQKEI010000027">
    <property type="protein sequence ID" value="MDB0853340.1"/>
    <property type="molecule type" value="Genomic_DNA"/>
</dbReference>
<dbReference type="AlphaFoldDB" id="A0A7Y6PAX1"/>
<comment type="caution">
    <text evidence="3">The sequence shown here is derived from an EMBL/GenBank/DDBJ whole genome shotgun (WGS) entry which is preliminary data.</text>
</comment>
<accession>A0A7Y6PAX1</accession>
<feature type="region of interest" description="Disordered" evidence="1">
    <location>
        <begin position="1"/>
        <end position="47"/>
    </location>
</feature>
<reference evidence="3 4" key="2">
    <citation type="submission" date="2020-07" db="EMBL/GenBank/DDBJ databases">
        <title>Bacterial metabolism rescues the inhibition of intestinal drug absorption by food and drug additives.</title>
        <authorList>
            <person name="Zou L."/>
            <person name="Spanogiannopoulos P."/>
            <person name="Chien H.-C."/>
            <person name="Pieper L.M."/>
            <person name="Cai W."/>
            <person name="Khuri N."/>
            <person name="Pottel J."/>
            <person name="Vora B."/>
            <person name="Ni Z."/>
            <person name="Tsakalozou E."/>
            <person name="Zhang W."/>
            <person name="Shoichet B.K."/>
            <person name="Giacomini K.M."/>
            <person name="Turnbaugh P.J."/>
        </authorList>
    </citation>
    <scope>NUCLEOTIDE SEQUENCE [LARGE SCALE GENOMIC DNA]</scope>
    <source>
        <strain evidence="3 4">B33</strain>
    </source>
</reference>
<evidence type="ECO:0000313" key="3">
    <source>
        <dbReference type="EMBL" id="NVB72465.1"/>
    </source>
</evidence>
<sequence length="90" mass="9300">MDRRGSPLHSQRTVRGDVSANHLAGRAGGGDPGGASLRGNPAAASCQALPPSSAEAYRQESVKGYGGFTITPPDGRCIKKVEAIKLDLIQ</sequence>
<organism evidence="3 4">
    <name type="scientific">Phocaeicola vulgatus</name>
    <name type="common">Bacteroides vulgatus</name>
    <dbReference type="NCBI Taxonomy" id="821"/>
    <lineage>
        <taxon>Bacteria</taxon>
        <taxon>Pseudomonadati</taxon>
        <taxon>Bacteroidota</taxon>
        <taxon>Bacteroidia</taxon>
        <taxon>Bacteroidales</taxon>
        <taxon>Bacteroidaceae</taxon>
        <taxon>Phocaeicola</taxon>
    </lineage>
</organism>
<dbReference type="RefSeq" id="WP_154577540.1">
    <property type="nucleotide sequence ID" value="NZ_CAXSNX010000024.1"/>
</dbReference>
<reference evidence="3 4" key="1">
    <citation type="submission" date="2020-04" db="EMBL/GenBank/DDBJ databases">
        <authorList>
            <person name="Pieper L."/>
        </authorList>
    </citation>
    <scope>NUCLEOTIDE SEQUENCE [LARGE SCALE GENOMIC DNA]</scope>
    <source>
        <strain evidence="3 4">B33</strain>
    </source>
</reference>
<name>A0A7Y6PAX1_PHOVU</name>
<dbReference type="EMBL" id="JABWDJ010000006">
    <property type="protein sequence ID" value="NVB72465.1"/>
    <property type="molecule type" value="Genomic_DNA"/>
</dbReference>
<dbReference type="Proteomes" id="UP000524321">
    <property type="component" value="Unassembled WGS sequence"/>
</dbReference>
<reference evidence="2" key="3">
    <citation type="submission" date="2023-01" db="EMBL/GenBank/DDBJ databases">
        <title>Human gut microbiome strain richness.</title>
        <authorList>
            <person name="Chen-Liaw A."/>
        </authorList>
    </citation>
    <scope>NUCLEOTIDE SEQUENCE</scope>
    <source>
        <strain evidence="2">H9_m1001271B151109d0_201107</strain>
    </source>
</reference>
<dbReference type="Proteomes" id="UP001210999">
    <property type="component" value="Unassembled WGS sequence"/>
</dbReference>
<evidence type="ECO:0000256" key="1">
    <source>
        <dbReference type="SAM" id="MobiDB-lite"/>
    </source>
</evidence>
<gene>
    <name evidence="3" type="ORF">HUV05_02835</name>
    <name evidence="2" type="ORF">PL594_17715</name>
</gene>